<dbReference type="InterPro" id="IPR001958">
    <property type="entry name" value="Tet-R_TetA/multi-R_MdtG-like"/>
</dbReference>
<dbReference type="Gene3D" id="1.20.1250.20">
    <property type="entry name" value="MFS general substrate transporter like domains"/>
    <property type="match status" value="1"/>
</dbReference>
<proteinExistence type="predicted"/>
<feature type="transmembrane region" description="Helical" evidence="8">
    <location>
        <begin position="137"/>
        <end position="160"/>
    </location>
</feature>
<evidence type="ECO:0000256" key="7">
    <source>
        <dbReference type="SAM" id="MobiDB-lite"/>
    </source>
</evidence>
<feature type="region of interest" description="Disordered" evidence="7">
    <location>
        <begin position="207"/>
        <end position="229"/>
    </location>
</feature>
<dbReference type="Pfam" id="PF07690">
    <property type="entry name" value="MFS_1"/>
    <property type="match status" value="1"/>
</dbReference>
<comment type="subcellular location">
    <subcellularLocation>
        <location evidence="1">Cell membrane</location>
        <topology evidence="1">Multi-pass membrane protein</topology>
    </subcellularLocation>
</comment>
<dbReference type="EMBL" id="CP011366">
    <property type="protein sequence ID" value="AKG73383.1"/>
    <property type="molecule type" value="Genomic_DNA"/>
</dbReference>
<feature type="transmembrane region" description="Helical" evidence="8">
    <location>
        <begin position="251"/>
        <end position="271"/>
    </location>
</feature>
<dbReference type="InterPro" id="IPR050171">
    <property type="entry name" value="MFS_Transporters"/>
</dbReference>
<feature type="transmembrane region" description="Helical" evidence="8">
    <location>
        <begin position="103"/>
        <end position="125"/>
    </location>
</feature>
<dbReference type="Proteomes" id="UP000034029">
    <property type="component" value="Chromosome"/>
</dbReference>
<keyword evidence="5 8" id="KW-1133">Transmembrane helix</keyword>
<organism evidence="9 10">
    <name type="scientific">Salinicoccus halodurans</name>
    <dbReference type="NCBI Taxonomy" id="407035"/>
    <lineage>
        <taxon>Bacteria</taxon>
        <taxon>Bacillati</taxon>
        <taxon>Bacillota</taxon>
        <taxon>Bacilli</taxon>
        <taxon>Bacillales</taxon>
        <taxon>Staphylococcaceae</taxon>
        <taxon>Salinicoccus</taxon>
    </lineage>
</organism>
<keyword evidence="6 8" id="KW-0472">Membrane</keyword>
<name>A0ABM5T6V0_9STAP</name>
<evidence type="ECO:0000256" key="3">
    <source>
        <dbReference type="ARBA" id="ARBA00022475"/>
    </source>
</evidence>
<evidence type="ECO:0000256" key="2">
    <source>
        <dbReference type="ARBA" id="ARBA00022448"/>
    </source>
</evidence>
<feature type="transmembrane region" description="Helical" evidence="8">
    <location>
        <begin position="404"/>
        <end position="424"/>
    </location>
</feature>
<keyword evidence="2" id="KW-0813">Transport</keyword>
<dbReference type="PANTHER" id="PTHR23517">
    <property type="entry name" value="RESISTANCE PROTEIN MDTM, PUTATIVE-RELATED-RELATED"/>
    <property type="match status" value="1"/>
</dbReference>
<evidence type="ECO:0000313" key="9">
    <source>
        <dbReference type="EMBL" id="AKG73383.1"/>
    </source>
</evidence>
<evidence type="ECO:0000256" key="1">
    <source>
        <dbReference type="ARBA" id="ARBA00004651"/>
    </source>
</evidence>
<dbReference type="PANTHER" id="PTHR23517:SF3">
    <property type="entry name" value="INTEGRAL MEMBRANE TRANSPORT PROTEIN"/>
    <property type="match status" value="1"/>
</dbReference>
<feature type="compositionally biased region" description="Basic residues" evidence="7">
    <location>
        <begin position="220"/>
        <end position="229"/>
    </location>
</feature>
<reference evidence="10" key="2">
    <citation type="submission" date="2015-04" db="EMBL/GenBank/DDBJ databases">
        <title>Complete genome sequence of Salinicoccus halodurans strain H3B36, isolated from the Qaidam basin of China.</title>
        <authorList>
            <person name="Ma Y."/>
            <person name="Jiang K."/>
            <person name="Xue Y."/>
        </authorList>
    </citation>
    <scope>NUCLEOTIDE SEQUENCE [LARGE SCALE GENOMIC DNA]</scope>
    <source>
        <strain evidence="10">H3B36</strain>
    </source>
</reference>
<feature type="transmembrane region" description="Helical" evidence="8">
    <location>
        <begin position="309"/>
        <end position="328"/>
    </location>
</feature>
<feature type="transmembrane region" description="Helical" evidence="8">
    <location>
        <begin position="166"/>
        <end position="184"/>
    </location>
</feature>
<accession>A0ABM5T6V0</accession>
<sequence length="431" mass="47401">MTKVKMMKNDLKKKRFWKLALILFLTEMVRGMFILSYLPALPTIGLISIGLSSIVITMHYVLDSVTNVWLGFLIRKIGEVWTMLLSYFIGIGAMVAVGFDQSFWTLLAAACLLGISVCPIWIMALSNVEEKSRGRDMGLVFFSWLTGLGAGMVTMNFLIGIFAEEAVFSMAGVFVVNLLVFLVLPGNRKEVVEAVADDTVGAKVGNDVYSVDPEDSGSSSKRRDRSGRKKRLPLRDTWFILKHHAKNMPGIMLQGLGVGMLLPVLPTYITSELSLNYFQYTFFILIVFGLVGFSMTVLSRALDTNSVRLTFAVICGGFLIYAVGIMWFSTLETIWLIFAIASFIGLSYGIMLPAWNKYLAGTIMQDKSAESWGVISSVQGIGAMIGPALGGLTADLFGTVDATLLASGLIFVLLFVYYAVLFGLRWRSAAE</sequence>
<dbReference type="PRINTS" id="PR01035">
    <property type="entry name" value="TCRTETA"/>
</dbReference>
<protein>
    <recommendedName>
        <fullName evidence="11">MFS transporter</fullName>
    </recommendedName>
</protein>
<evidence type="ECO:0000256" key="8">
    <source>
        <dbReference type="SAM" id="Phobius"/>
    </source>
</evidence>
<feature type="transmembrane region" description="Helical" evidence="8">
    <location>
        <begin position="80"/>
        <end position="97"/>
    </location>
</feature>
<feature type="transmembrane region" description="Helical" evidence="8">
    <location>
        <begin position="277"/>
        <end position="297"/>
    </location>
</feature>
<evidence type="ECO:0000313" key="10">
    <source>
        <dbReference type="Proteomes" id="UP000034029"/>
    </source>
</evidence>
<keyword evidence="4 8" id="KW-0812">Transmembrane</keyword>
<evidence type="ECO:0000256" key="5">
    <source>
        <dbReference type="ARBA" id="ARBA00022989"/>
    </source>
</evidence>
<reference evidence="9 10" key="1">
    <citation type="journal article" date="2015" name="Int. J. Syst. Evol. Microbiol.">
        <title>Complete genome sequence of Salinicoccus halodurans H3B36, isolated from the Qaidam Basin in China.</title>
        <authorList>
            <person name="Jiang K."/>
            <person name="Xue Y."/>
            <person name="Ma Y."/>
        </authorList>
    </citation>
    <scope>NUCLEOTIDE SEQUENCE [LARGE SCALE GENOMIC DNA]</scope>
    <source>
        <strain evidence="9 10">H3B36</strain>
    </source>
</reference>
<evidence type="ECO:0008006" key="11">
    <source>
        <dbReference type="Google" id="ProtNLM"/>
    </source>
</evidence>
<feature type="transmembrane region" description="Helical" evidence="8">
    <location>
        <begin position="334"/>
        <end position="351"/>
    </location>
</feature>
<keyword evidence="3" id="KW-1003">Cell membrane</keyword>
<gene>
    <name evidence="9" type="ORF">AAT16_03590</name>
</gene>
<keyword evidence="10" id="KW-1185">Reference proteome</keyword>
<dbReference type="InterPro" id="IPR036259">
    <property type="entry name" value="MFS_trans_sf"/>
</dbReference>
<feature type="transmembrane region" description="Helical" evidence="8">
    <location>
        <begin position="372"/>
        <end position="392"/>
    </location>
</feature>
<dbReference type="SUPFAM" id="SSF103473">
    <property type="entry name" value="MFS general substrate transporter"/>
    <property type="match status" value="1"/>
</dbReference>
<dbReference type="InterPro" id="IPR011701">
    <property type="entry name" value="MFS"/>
</dbReference>
<evidence type="ECO:0000256" key="4">
    <source>
        <dbReference type="ARBA" id="ARBA00022692"/>
    </source>
</evidence>
<evidence type="ECO:0000256" key="6">
    <source>
        <dbReference type="ARBA" id="ARBA00023136"/>
    </source>
</evidence>